<proteinExistence type="predicted"/>
<evidence type="ECO:0000256" key="7">
    <source>
        <dbReference type="ARBA" id="ARBA00023136"/>
    </source>
</evidence>
<evidence type="ECO:0000256" key="2">
    <source>
        <dbReference type="ARBA" id="ARBA00004141"/>
    </source>
</evidence>
<protein>
    <recommendedName>
        <fullName evidence="4">Methylamine utilization protein MauE</fullName>
    </recommendedName>
</protein>
<evidence type="ECO:0000256" key="6">
    <source>
        <dbReference type="ARBA" id="ARBA00022989"/>
    </source>
</evidence>
<dbReference type="AlphaFoldDB" id="A0A239KUH4"/>
<feature type="transmembrane region" description="Helical" evidence="8">
    <location>
        <begin position="49"/>
        <end position="73"/>
    </location>
</feature>
<evidence type="ECO:0000256" key="4">
    <source>
        <dbReference type="ARBA" id="ARBA00019078"/>
    </source>
</evidence>
<dbReference type="EMBL" id="FZOL01000029">
    <property type="protein sequence ID" value="SNT21308.1"/>
    <property type="molecule type" value="Genomic_DNA"/>
</dbReference>
<dbReference type="OrthoDB" id="6896883at2"/>
<dbReference type="GO" id="GO:0016020">
    <property type="term" value="C:membrane"/>
    <property type="evidence" value="ECO:0007669"/>
    <property type="project" value="UniProtKB-SubCell"/>
</dbReference>
<feature type="transmembrane region" description="Helical" evidence="8">
    <location>
        <begin position="153"/>
        <end position="174"/>
    </location>
</feature>
<keyword evidence="5 8" id="KW-0812">Transmembrane</keyword>
<evidence type="ECO:0000256" key="1">
    <source>
        <dbReference type="ARBA" id="ARBA00003475"/>
    </source>
</evidence>
<dbReference type="GO" id="GO:0030416">
    <property type="term" value="P:methylamine metabolic process"/>
    <property type="evidence" value="ECO:0007669"/>
    <property type="project" value="InterPro"/>
</dbReference>
<dbReference type="InterPro" id="IPR009908">
    <property type="entry name" value="Methylamine_util_MauE"/>
</dbReference>
<keyword evidence="6 8" id="KW-1133">Transmembrane helix</keyword>
<accession>A0A239KUH4</accession>
<reference evidence="11" key="1">
    <citation type="submission" date="2017-06" db="EMBL/GenBank/DDBJ databases">
        <authorList>
            <person name="Varghese N."/>
            <person name="Submissions S."/>
        </authorList>
    </citation>
    <scope>NUCLEOTIDE SEQUENCE [LARGE SCALE GENOMIC DNA]</scope>
    <source>
        <strain evidence="11">DSM 22348</strain>
    </source>
</reference>
<comment type="subcellular location">
    <subcellularLocation>
        <location evidence="2">Membrane</location>
        <topology evidence="2">Multi-pass membrane protein</topology>
    </subcellularLocation>
</comment>
<dbReference type="RefSeq" id="WP_052419473.1">
    <property type="nucleotide sequence ID" value="NZ_FZOL01000029.1"/>
</dbReference>
<dbReference type="STRING" id="1215104.GCA_000730585_02087"/>
<evidence type="ECO:0000259" key="9">
    <source>
        <dbReference type="Pfam" id="PF07291"/>
    </source>
</evidence>
<evidence type="ECO:0000256" key="8">
    <source>
        <dbReference type="SAM" id="Phobius"/>
    </source>
</evidence>
<sequence>MVSIDLLHDPLVHLASAGGLGLLLGAAALHKLRAPQAFAQVLRRYAQVLGPWCAAALWPYLLALLEVLAAAGLLLSGGWSLAALPAALLLALYAGVLALGSRQGAAIEDCGCHFGGRPQPPARALVWRNLLLAALAANLLVPMSARTLTWLDAFTLVCVFIGAAASYQLANLLISNRVSLRQRP</sequence>
<feature type="transmembrane region" description="Helical" evidence="8">
    <location>
        <begin position="79"/>
        <end position="99"/>
    </location>
</feature>
<dbReference type="Pfam" id="PF07291">
    <property type="entry name" value="MauE"/>
    <property type="match status" value="1"/>
</dbReference>
<evidence type="ECO:0000313" key="10">
    <source>
        <dbReference type="EMBL" id="SNT21308.1"/>
    </source>
</evidence>
<organism evidence="10 11">
    <name type="scientific">Pseudomonas japonica</name>
    <dbReference type="NCBI Taxonomy" id="256466"/>
    <lineage>
        <taxon>Bacteria</taxon>
        <taxon>Pseudomonadati</taxon>
        <taxon>Pseudomonadota</taxon>
        <taxon>Gammaproteobacteria</taxon>
        <taxon>Pseudomonadales</taxon>
        <taxon>Pseudomonadaceae</taxon>
        <taxon>Pseudomonas</taxon>
    </lineage>
</organism>
<evidence type="ECO:0000256" key="3">
    <source>
        <dbReference type="ARBA" id="ARBA00004856"/>
    </source>
</evidence>
<evidence type="ECO:0000256" key="5">
    <source>
        <dbReference type="ARBA" id="ARBA00022692"/>
    </source>
</evidence>
<dbReference type="UniPathway" id="UPA00895"/>
<keyword evidence="11" id="KW-1185">Reference proteome</keyword>
<evidence type="ECO:0000313" key="11">
    <source>
        <dbReference type="Proteomes" id="UP000198407"/>
    </source>
</evidence>
<feature type="transmembrane region" description="Helical" evidence="8">
    <location>
        <begin position="125"/>
        <end position="141"/>
    </location>
</feature>
<comment type="pathway">
    <text evidence="3">One-carbon metabolism; methylamine degradation.</text>
</comment>
<feature type="transmembrane region" description="Helical" evidence="8">
    <location>
        <begin position="12"/>
        <end position="29"/>
    </location>
</feature>
<name>A0A239KUH4_9PSED</name>
<keyword evidence="7 8" id="KW-0472">Membrane</keyword>
<gene>
    <name evidence="10" type="ORF">SAMN05444352_12912</name>
</gene>
<feature type="domain" description="Methylamine utilisation protein MauE" evidence="9">
    <location>
        <begin position="14"/>
        <end position="140"/>
    </location>
</feature>
<dbReference type="Proteomes" id="UP000198407">
    <property type="component" value="Unassembled WGS sequence"/>
</dbReference>
<comment type="function">
    <text evidence="1">May be specifically involved in the processing, transport, and/or maturation of the MADH beta-subunit.</text>
</comment>